<feature type="transmembrane region" description="Helical" evidence="5">
    <location>
        <begin position="182"/>
        <end position="200"/>
    </location>
</feature>
<comment type="subcellular location">
    <subcellularLocation>
        <location evidence="1">Membrane</location>
        <topology evidence="1">Multi-pass membrane protein</topology>
    </subcellularLocation>
</comment>
<dbReference type="Proteomes" id="UP000323653">
    <property type="component" value="Chromosome"/>
</dbReference>
<feature type="transmembrane region" description="Helical" evidence="5">
    <location>
        <begin position="207"/>
        <end position="226"/>
    </location>
</feature>
<organism evidence="7 8">
    <name type="scientific">Pedobacter aquae</name>
    <dbReference type="NCBI Taxonomy" id="2605747"/>
    <lineage>
        <taxon>Bacteria</taxon>
        <taxon>Pseudomonadati</taxon>
        <taxon>Bacteroidota</taxon>
        <taxon>Sphingobacteriia</taxon>
        <taxon>Sphingobacteriales</taxon>
        <taxon>Sphingobacteriaceae</taxon>
        <taxon>Pedobacter</taxon>
    </lineage>
</organism>
<dbReference type="AlphaFoldDB" id="A0A5C0VFC8"/>
<dbReference type="GO" id="GO:0016020">
    <property type="term" value="C:membrane"/>
    <property type="evidence" value="ECO:0007669"/>
    <property type="project" value="UniProtKB-SubCell"/>
</dbReference>
<feature type="transmembrane region" description="Helical" evidence="5">
    <location>
        <begin position="27"/>
        <end position="46"/>
    </location>
</feature>
<feature type="transmembrane region" description="Helical" evidence="5">
    <location>
        <begin position="267"/>
        <end position="289"/>
    </location>
</feature>
<sequence>MEKDSKSLFPGFNAAKYFSSQTLKKDLPSSIVVFLVALPLCLGIALASGAPLFAGLLTGIIGGVVVASFSGSQLSVSGPAAGLTVIVLNAITQLGSYDVFILAVLIAGIIQIILGIAKAGTIGNYFPSAVIEGMLAAIGIILILKQLPHALGYDKSYEGEESFKQVNDDNTFTAIITAVENMQLGAVIISVLSLAILILWPKIKQVAAVPAALVVVLTGIGLTIAFQGTGFALTGEHMVQIPTVASFAEFQNLFLFPDFSAITNPKVWTVAVTIAIVASLETLLSLEAIDKIDPQKRVSPTNRELVAQGIGNTVSGLLGGLPMTSVIVRSSANVNSGARTKMSAVFHGLWLLAALLVIPGLINQIPLAALAAILLFTGYKLANATLFSKMWRHGKNQFIPFVVTVLAVVFTDLLTGVAVGMLIGVFYLLRANMRNPYFYKLEKDGKQKTLRLKLSEEVSFLNKGAILYTLTHIPKGAKVIIDGSNSKYIDRDVLEIIENFHEHAYAKQIDVELVNIHPKYELPKLQDLIIQADDIAEIVDTHQIAKEKELQKNN</sequence>
<feature type="transmembrane region" description="Helical" evidence="5">
    <location>
        <begin position="52"/>
        <end position="69"/>
    </location>
</feature>
<accession>A0A5C0VFC8</accession>
<evidence type="ECO:0000256" key="1">
    <source>
        <dbReference type="ARBA" id="ARBA00004141"/>
    </source>
</evidence>
<keyword evidence="4 5" id="KW-0472">Membrane</keyword>
<evidence type="ECO:0000259" key="6">
    <source>
        <dbReference type="Pfam" id="PF00916"/>
    </source>
</evidence>
<dbReference type="SUPFAM" id="SSF52091">
    <property type="entry name" value="SpoIIaa-like"/>
    <property type="match status" value="1"/>
</dbReference>
<evidence type="ECO:0000256" key="2">
    <source>
        <dbReference type="ARBA" id="ARBA00022692"/>
    </source>
</evidence>
<dbReference type="PANTHER" id="PTHR11814">
    <property type="entry name" value="SULFATE TRANSPORTER"/>
    <property type="match status" value="1"/>
</dbReference>
<keyword evidence="3 5" id="KW-1133">Transmembrane helix</keyword>
<protein>
    <submittedName>
        <fullName evidence="7">SulP family inorganic anion transporter</fullName>
    </submittedName>
</protein>
<name>A0A5C0VFC8_9SPHI</name>
<dbReference type="Pfam" id="PF00916">
    <property type="entry name" value="Sulfate_transp"/>
    <property type="match status" value="1"/>
</dbReference>
<evidence type="ECO:0000256" key="5">
    <source>
        <dbReference type="SAM" id="Phobius"/>
    </source>
</evidence>
<evidence type="ECO:0000313" key="7">
    <source>
        <dbReference type="EMBL" id="QEK50301.1"/>
    </source>
</evidence>
<dbReference type="InterPro" id="IPR036513">
    <property type="entry name" value="STAS_dom_sf"/>
</dbReference>
<dbReference type="RefSeq" id="WP_052176976.1">
    <property type="nucleotide sequence ID" value="NZ_CP043329.1"/>
</dbReference>
<proteinExistence type="predicted"/>
<reference evidence="7 8" key="1">
    <citation type="submission" date="2019-08" db="EMBL/GenBank/DDBJ databases">
        <title>Pedobacter sp. nov., isolated from Han river, South Korea.</title>
        <authorList>
            <person name="Lee D.-H."/>
            <person name="Kim Y.-S."/>
            <person name="Hwang E.-M."/>
            <person name="Le Tran T.C."/>
            <person name="Cha C.-J."/>
        </authorList>
    </citation>
    <scope>NUCLEOTIDE SEQUENCE [LARGE SCALE GENOMIC DNA]</scope>
    <source>
        <strain evidence="7 8">CJ43</strain>
    </source>
</reference>
<keyword evidence="8" id="KW-1185">Reference proteome</keyword>
<dbReference type="GO" id="GO:0055085">
    <property type="term" value="P:transmembrane transport"/>
    <property type="evidence" value="ECO:0007669"/>
    <property type="project" value="InterPro"/>
</dbReference>
<dbReference type="InterPro" id="IPR011547">
    <property type="entry name" value="SLC26A/SulP_dom"/>
</dbReference>
<feature type="transmembrane region" description="Helical" evidence="5">
    <location>
        <begin position="129"/>
        <end position="147"/>
    </location>
</feature>
<evidence type="ECO:0000256" key="3">
    <source>
        <dbReference type="ARBA" id="ARBA00022989"/>
    </source>
</evidence>
<gene>
    <name evidence="7" type="ORF">FYC62_00445</name>
</gene>
<dbReference type="KEGG" id="pej:FYC62_00445"/>
<dbReference type="EMBL" id="CP043329">
    <property type="protein sequence ID" value="QEK50301.1"/>
    <property type="molecule type" value="Genomic_DNA"/>
</dbReference>
<evidence type="ECO:0000256" key="4">
    <source>
        <dbReference type="ARBA" id="ARBA00023136"/>
    </source>
</evidence>
<evidence type="ECO:0000313" key="8">
    <source>
        <dbReference type="Proteomes" id="UP000323653"/>
    </source>
</evidence>
<feature type="domain" description="SLC26A/SulP transporter" evidence="6">
    <location>
        <begin position="23"/>
        <end position="403"/>
    </location>
</feature>
<feature type="transmembrane region" description="Helical" evidence="5">
    <location>
        <begin position="398"/>
        <end position="429"/>
    </location>
</feature>
<feature type="transmembrane region" description="Helical" evidence="5">
    <location>
        <begin position="349"/>
        <end position="378"/>
    </location>
</feature>
<keyword evidence="2 5" id="KW-0812">Transmembrane</keyword>
<dbReference type="InterPro" id="IPR001902">
    <property type="entry name" value="SLC26A/SulP_fam"/>
</dbReference>
<feature type="transmembrane region" description="Helical" evidence="5">
    <location>
        <begin position="100"/>
        <end position="117"/>
    </location>
</feature>